<feature type="transmembrane region" description="Helical" evidence="5">
    <location>
        <begin position="340"/>
        <end position="364"/>
    </location>
</feature>
<dbReference type="NCBIfam" id="TIGR03097">
    <property type="entry name" value="PEP_O_lig_1"/>
    <property type="match status" value="1"/>
</dbReference>
<protein>
    <submittedName>
        <fullName evidence="8">Putative O-glycosylation ligase, exosortase A system-associated</fullName>
    </submittedName>
</protein>
<keyword evidence="4 5" id="KW-0472">Membrane</keyword>
<feature type="transmembrane region" description="Helical" evidence="5">
    <location>
        <begin position="276"/>
        <end position="296"/>
    </location>
</feature>
<organism evidence="8 9">
    <name type="scientific">Pseudoduganella rivuli</name>
    <dbReference type="NCBI Taxonomy" id="2666085"/>
    <lineage>
        <taxon>Bacteria</taxon>
        <taxon>Pseudomonadati</taxon>
        <taxon>Pseudomonadota</taxon>
        <taxon>Betaproteobacteria</taxon>
        <taxon>Burkholderiales</taxon>
        <taxon>Oxalobacteraceae</taxon>
        <taxon>Telluria group</taxon>
        <taxon>Pseudoduganella</taxon>
    </lineage>
</organism>
<keyword evidence="2 5" id="KW-0812">Transmembrane</keyword>
<dbReference type="Pfam" id="PF04932">
    <property type="entry name" value="Wzy_C"/>
    <property type="match status" value="1"/>
</dbReference>
<dbReference type="InterPro" id="IPR051533">
    <property type="entry name" value="WaaL-like"/>
</dbReference>
<feature type="domain" description="O-antigen ligase-related" evidence="6">
    <location>
        <begin position="205"/>
        <end position="357"/>
    </location>
</feature>
<feature type="transmembrane region" description="Helical" evidence="5">
    <location>
        <begin position="170"/>
        <end position="187"/>
    </location>
</feature>
<keyword evidence="8" id="KW-0436">Ligase</keyword>
<feature type="domain" description="DUF5935" evidence="7">
    <location>
        <begin position="1"/>
        <end position="186"/>
    </location>
</feature>
<dbReference type="GO" id="GO:0016874">
    <property type="term" value="F:ligase activity"/>
    <property type="evidence" value="ECO:0007669"/>
    <property type="project" value="UniProtKB-KW"/>
</dbReference>
<evidence type="ECO:0000256" key="1">
    <source>
        <dbReference type="ARBA" id="ARBA00004141"/>
    </source>
</evidence>
<feature type="transmembrane region" description="Helical" evidence="5">
    <location>
        <begin position="239"/>
        <end position="256"/>
    </location>
</feature>
<dbReference type="PANTHER" id="PTHR37422:SF13">
    <property type="entry name" value="LIPOPOLYSACCHARIDE BIOSYNTHESIS PROTEIN PA4999-RELATED"/>
    <property type="match status" value="1"/>
</dbReference>
<name>A0A7X2IUL9_9BURK</name>
<reference evidence="8 9" key="1">
    <citation type="submission" date="2019-11" db="EMBL/GenBank/DDBJ databases">
        <title>Novel species isolated from a subtropical stream in China.</title>
        <authorList>
            <person name="Lu H."/>
        </authorList>
    </citation>
    <scope>NUCLEOTIDE SEQUENCE [LARGE SCALE GENOMIC DNA]</scope>
    <source>
        <strain evidence="8 9">FT92W</strain>
    </source>
</reference>
<dbReference type="InterPro" id="IPR045979">
    <property type="entry name" value="DUF5935"/>
</dbReference>
<dbReference type="RefSeq" id="WP_154381912.1">
    <property type="nucleotide sequence ID" value="NZ_WKJJ01000032.1"/>
</dbReference>
<evidence type="ECO:0000256" key="3">
    <source>
        <dbReference type="ARBA" id="ARBA00022989"/>
    </source>
</evidence>
<gene>
    <name evidence="8" type="ORF">GJ700_32390</name>
</gene>
<dbReference type="Proteomes" id="UP000446768">
    <property type="component" value="Unassembled WGS sequence"/>
</dbReference>
<feature type="transmembrane region" description="Helical" evidence="5">
    <location>
        <begin position="129"/>
        <end position="150"/>
    </location>
</feature>
<evidence type="ECO:0000256" key="2">
    <source>
        <dbReference type="ARBA" id="ARBA00022692"/>
    </source>
</evidence>
<keyword evidence="9" id="KW-1185">Reference proteome</keyword>
<dbReference type="EMBL" id="WKJJ01000032">
    <property type="protein sequence ID" value="MRV76420.1"/>
    <property type="molecule type" value="Genomic_DNA"/>
</dbReference>
<feature type="transmembrane region" description="Helical" evidence="5">
    <location>
        <begin position="104"/>
        <end position="122"/>
    </location>
</feature>
<dbReference type="AlphaFoldDB" id="A0A7X2IUL9"/>
<evidence type="ECO:0000259" key="6">
    <source>
        <dbReference type="Pfam" id="PF04932"/>
    </source>
</evidence>
<feature type="transmembrane region" description="Helical" evidence="5">
    <location>
        <begin position="72"/>
        <end position="92"/>
    </location>
</feature>
<evidence type="ECO:0000259" key="7">
    <source>
        <dbReference type="Pfam" id="PF19358"/>
    </source>
</evidence>
<evidence type="ECO:0000256" key="4">
    <source>
        <dbReference type="ARBA" id="ARBA00023136"/>
    </source>
</evidence>
<dbReference type="InterPro" id="IPR017528">
    <property type="entry name" value="CHP03097O-antigen_lig-rel"/>
</dbReference>
<dbReference type="InterPro" id="IPR007016">
    <property type="entry name" value="O-antigen_ligase-rel_domated"/>
</dbReference>
<dbReference type="GO" id="GO:0016020">
    <property type="term" value="C:membrane"/>
    <property type="evidence" value="ECO:0007669"/>
    <property type="project" value="UniProtKB-SubCell"/>
</dbReference>
<evidence type="ECO:0000313" key="8">
    <source>
        <dbReference type="EMBL" id="MRV76420.1"/>
    </source>
</evidence>
<comment type="caution">
    <text evidence="8">The sequence shown here is derived from an EMBL/GenBank/DDBJ whole genome shotgun (WGS) entry which is preliminary data.</text>
</comment>
<evidence type="ECO:0000256" key="5">
    <source>
        <dbReference type="SAM" id="Phobius"/>
    </source>
</evidence>
<keyword evidence="3 5" id="KW-1133">Transmembrane helix</keyword>
<proteinExistence type="predicted"/>
<feature type="transmembrane region" description="Helical" evidence="5">
    <location>
        <begin position="385"/>
        <end position="409"/>
    </location>
</feature>
<feature type="transmembrane region" description="Helical" evidence="5">
    <location>
        <begin position="42"/>
        <end position="63"/>
    </location>
</feature>
<comment type="subcellular location">
    <subcellularLocation>
        <location evidence="1">Membrane</location>
        <topology evidence="1">Multi-pass membrane protein</topology>
    </subcellularLocation>
</comment>
<evidence type="ECO:0000313" key="9">
    <source>
        <dbReference type="Proteomes" id="UP000446768"/>
    </source>
</evidence>
<accession>A0A7X2IUL9</accession>
<sequence>MRDLIFLTLLPVILYCMAKRPFIALGMWIWTALFFPNAWMYGLGNTIRYNLMFAGITIFGYLVQKDKPPTRWGAIGTLVTIFFLWTCMSSLLGTGNPVDVMDRWTYLLKIVVLFYFVNLIVAKKLHVDFFLWSVVFSVGFFAALEGLKFLGSGGGHKIEGLPGHVLGDRNELSVAFVILLPICYYLLTEFGKRSHIIKWGMLGLMGLIVMSIIGTQSRGGMIALTGLFIYMFIKSDRKIPLAILAGVLIFVASYFISEEWAQRMDTIGNAGKDDSFMGRVVAWKLSFIVAVHNPIFGGGFKVIEYWPNWQALSQEFDSFPFFYTGEARPDPKGTHAAHSIYFQLLGEHGFAGLAIYLSFIVVAFRKAGNLSRRARQHVETAWMGTLGTMLQLCIYSFCLGAAALSFAYFDLMFGLLALIQVMDSRILPAQLAAIESARAAVAPATPAPVKAVRAR</sequence>
<dbReference type="PANTHER" id="PTHR37422">
    <property type="entry name" value="TEICHURONIC ACID BIOSYNTHESIS PROTEIN TUAE"/>
    <property type="match status" value="1"/>
</dbReference>
<dbReference type="Pfam" id="PF19358">
    <property type="entry name" value="DUF5935"/>
    <property type="match status" value="1"/>
</dbReference>